<dbReference type="RefSeq" id="XP_024735597.1">
    <property type="nucleotide sequence ID" value="XM_024873204.1"/>
</dbReference>
<dbReference type="AlphaFoldDB" id="A0A2J6T6W9"/>
<dbReference type="GeneID" id="36581284"/>
<keyword evidence="2" id="KW-1185">Reference proteome</keyword>
<reference evidence="1 2" key="1">
    <citation type="submission" date="2016-04" db="EMBL/GenBank/DDBJ databases">
        <title>A degradative enzymes factory behind the ericoid mycorrhizal symbiosis.</title>
        <authorList>
            <consortium name="DOE Joint Genome Institute"/>
            <person name="Martino E."/>
            <person name="Morin E."/>
            <person name="Grelet G."/>
            <person name="Kuo A."/>
            <person name="Kohler A."/>
            <person name="Daghino S."/>
            <person name="Barry K."/>
            <person name="Choi C."/>
            <person name="Cichocki N."/>
            <person name="Clum A."/>
            <person name="Copeland A."/>
            <person name="Hainaut M."/>
            <person name="Haridas S."/>
            <person name="Labutti K."/>
            <person name="Lindquist E."/>
            <person name="Lipzen A."/>
            <person name="Khouja H.-R."/>
            <person name="Murat C."/>
            <person name="Ohm R."/>
            <person name="Olson A."/>
            <person name="Spatafora J."/>
            <person name="Veneault-Fourrey C."/>
            <person name="Henrissat B."/>
            <person name="Grigoriev I."/>
            <person name="Martin F."/>
            <person name="Perotto S."/>
        </authorList>
    </citation>
    <scope>NUCLEOTIDE SEQUENCE [LARGE SCALE GENOMIC DNA]</scope>
    <source>
        <strain evidence="1 2">E</strain>
    </source>
</reference>
<accession>A0A2J6T6W9</accession>
<protein>
    <recommendedName>
        <fullName evidence="3">F-box domain-containing protein</fullName>
    </recommendedName>
</protein>
<dbReference type="PANTHER" id="PTHR42085:SF4">
    <property type="entry name" value="F-BOX DOMAIN-CONTAINING PROTEIN"/>
    <property type="match status" value="1"/>
</dbReference>
<dbReference type="OrthoDB" id="2951834at2759"/>
<dbReference type="EMBL" id="KZ613817">
    <property type="protein sequence ID" value="PMD58693.1"/>
    <property type="molecule type" value="Genomic_DNA"/>
</dbReference>
<proteinExistence type="predicted"/>
<dbReference type="PANTHER" id="PTHR42085">
    <property type="entry name" value="F-BOX DOMAIN-CONTAINING PROTEIN"/>
    <property type="match status" value="1"/>
</dbReference>
<evidence type="ECO:0000313" key="1">
    <source>
        <dbReference type="EMBL" id="PMD58693.1"/>
    </source>
</evidence>
<feature type="non-terminal residue" evidence="1">
    <location>
        <position position="175"/>
    </location>
</feature>
<dbReference type="InterPro" id="IPR038883">
    <property type="entry name" value="AN11006-like"/>
</dbReference>
<dbReference type="Proteomes" id="UP000235371">
    <property type="component" value="Unassembled WGS sequence"/>
</dbReference>
<evidence type="ECO:0000313" key="2">
    <source>
        <dbReference type="Proteomes" id="UP000235371"/>
    </source>
</evidence>
<sequence>MASLTFLDLPGEIRNQIYRRLLIVPPLSTSGLLSNPPIYPQILSVCRKVHEEARQTLYSCNTFLAHPNLLSGLPRLRLCYDTISSPTLIPLIQRYHIRVRLDCDPNFSLAKATNAFSGVEELTIEVFQAQFGSSDYKVLRLFEGVRGVKRARVYGSVTAFPKYVAWLEAAIVTPK</sequence>
<organism evidence="1 2">
    <name type="scientific">Hyaloscypha bicolor E</name>
    <dbReference type="NCBI Taxonomy" id="1095630"/>
    <lineage>
        <taxon>Eukaryota</taxon>
        <taxon>Fungi</taxon>
        <taxon>Dikarya</taxon>
        <taxon>Ascomycota</taxon>
        <taxon>Pezizomycotina</taxon>
        <taxon>Leotiomycetes</taxon>
        <taxon>Helotiales</taxon>
        <taxon>Hyaloscyphaceae</taxon>
        <taxon>Hyaloscypha</taxon>
        <taxon>Hyaloscypha bicolor</taxon>
    </lineage>
</organism>
<dbReference type="InParanoid" id="A0A2J6T6W9"/>
<evidence type="ECO:0008006" key="3">
    <source>
        <dbReference type="Google" id="ProtNLM"/>
    </source>
</evidence>
<gene>
    <name evidence="1" type="ORF">K444DRAFT_491136</name>
</gene>
<name>A0A2J6T6W9_9HELO</name>